<evidence type="ECO:0000313" key="14">
    <source>
        <dbReference type="Proteomes" id="UP000241394"/>
    </source>
</evidence>
<comment type="similarity">
    <text evidence="2">Belongs to the fasciclin-like AGP family.</text>
</comment>
<feature type="compositionally biased region" description="Low complexity" evidence="10">
    <location>
        <begin position="199"/>
        <end position="212"/>
    </location>
</feature>
<evidence type="ECO:0000256" key="7">
    <source>
        <dbReference type="ARBA" id="ARBA00023136"/>
    </source>
</evidence>
<dbReference type="SMART" id="SM00554">
    <property type="entry name" value="FAS1"/>
    <property type="match status" value="1"/>
</dbReference>
<dbReference type="InterPro" id="IPR000782">
    <property type="entry name" value="FAS1_domain"/>
</dbReference>
<sequence>MNHFLFSLSLILLSLYQSTTTTLAQAPPPGPSGPPNITKILEKAGQFVVFLRLMTTTQESSQINGQLNNSNDGMTVFAPSDSAFSSLQTGTLNSLSDAQKFHVIPSFYSVSMFQTVSNPVRTQAGDTKPGQFPLNVTTSGNQVNLTTGIVNTTVVNTIYTDNQLAVYQIDKVLLPLSIFGPHPPAPAPAPAAPKKKKATAAASPGSADADASGGVRVSVCGMTILSLIAGFVWS</sequence>
<dbReference type="STRING" id="1590841.A0A2R6PQ79"/>
<feature type="signal peptide" evidence="11">
    <location>
        <begin position="1"/>
        <end position="24"/>
    </location>
</feature>
<evidence type="ECO:0000256" key="2">
    <source>
        <dbReference type="ARBA" id="ARBA00007843"/>
    </source>
</evidence>
<evidence type="ECO:0000256" key="11">
    <source>
        <dbReference type="SAM" id="SignalP"/>
    </source>
</evidence>
<keyword evidence="7" id="KW-0472">Membrane</keyword>
<gene>
    <name evidence="13" type="ORF">CEY00_Acc25936</name>
</gene>
<evidence type="ECO:0000256" key="9">
    <source>
        <dbReference type="ARBA" id="ARBA00024686"/>
    </source>
</evidence>
<comment type="function">
    <text evidence="9">May be a cell surface adhesion protein.</text>
</comment>
<dbReference type="PANTHER" id="PTHR32077">
    <property type="entry name" value="FASCICLIN-LIKE ARABINOGALACTAN PROTEIN"/>
    <property type="match status" value="1"/>
</dbReference>
<feature type="chain" id="PRO_5015316739" evidence="11">
    <location>
        <begin position="25"/>
        <end position="234"/>
    </location>
</feature>
<keyword evidence="5 11" id="KW-0732">Signal</keyword>
<organism evidence="13 14">
    <name type="scientific">Actinidia chinensis var. chinensis</name>
    <name type="common">Chinese soft-hair kiwi</name>
    <dbReference type="NCBI Taxonomy" id="1590841"/>
    <lineage>
        <taxon>Eukaryota</taxon>
        <taxon>Viridiplantae</taxon>
        <taxon>Streptophyta</taxon>
        <taxon>Embryophyta</taxon>
        <taxon>Tracheophyta</taxon>
        <taxon>Spermatophyta</taxon>
        <taxon>Magnoliopsida</taxon>
        <taxon>eudicotyledons</taxon>
        <taxon>Gunneridae</taxon>
        <taxon>Pentapetalae</taxon>
        <taxon>asterids</taxon>
        <taxon>Ericales</taxon>
        <taxon>Actinidiaceae</taxon>
        <taxon>Actinidia</taxon>
    </lineage>
</organism>
<dbReference type="Proteomes" id="UP000241394">
    <property type="component" value="Chromosome LG23"/>
</dbReference>
<dbReference type="AlphaFoldDB" id="A0A2R6PQ79"/>
<evidence type="ECO:0000256" key="4">
    <source>
        <dbReference type="ARBA" id="ARBA00022622"/>
    </source>
</evidence>
<dbReference type="GO" id="GO:0005886">
    <property type="term" value="C:plasma membrane"/>
    <property type="evidence" value="ECO:0007669"/>
    <property type="project" value="UniProtKB-SubCell"/>
</dbReference>
<evidence type="ECO:0000256" key="8">
    <source>
        <dbReference type="ARBA" id="ARBA00023180"/>
    </source>
</evidence>
<dbReference type="Gramene" id="PSR95179">
    <property type="protein sequence ID" value="PSR95179"/>
    <property type="gene ID" value="CEY00_Acc25936"/>
</dbReference>
<dbReference type="InterPro" id="IPR036378">
    <property type="entry name" value="FAS1_dom_sf"/>
</dbReference>
<dbReference type="GO" id="GO:0098552">
    <property type="term" value="C:side of membrane"/>
    <property type="evidence" value="ECO:0007669"/>
    <property type="project" value="UniProtKB-KW"/>
</dbReference>
<dbReference type="EMBL" id="NKQK01000023">
    <property type="protein sequence ID" value="PSR95179.1"/>
    <property type="molecule type" value="Genomic_DNA"/>
</dbReference>
<evidence type="ECO:0000313" key="13">
    <source>
        <dbReference type="EMBL" id="PSR95179.1"/>
    </source>
</evidence>
<dbReference type="FunCoup" id="A0A2R6PQ79">
    <property type="interactions" value="12"/>
</dbReference>
<dbReference type="PROSITE" id="PS50213">
    <property type="entry name" value="FAS1"/>
    <property type="match status" value="1"/>
</dbReference>
<keyword evidence="8" id="KW-0325">Glycoprotein</keyword>
<evidence type="ECO:0000256" key="3">
    <source>
        <dbReference type="ARBA" id="ARBA00022475"/>
    </source>
</evidence>
<proteinExistence type="inferred from homology"/>
<evidence type="ECO:0000259" key="12">
    <source>
        <dbReference type="PROSITE" id="PS50213"/>
    </source>
</evidence>
<reference evidence="14" key="2">
    <citation type="journal article" date="2018" name="BMC Genomics">
        <title>A manually annotated Actinidia chinensis var. chinensis (kiwifruit) genome highlights the challenges associated with draft genomes and gene prediction in plants.</title>
        <authorList>
            <person name="Pilkington S.M."/>
            <person name="Crowhurst R."/>
            <person name="Hilario E."/>
            <person name="Nardozza S."/>
            <person name="Fraser L."/>
            <person name="Peng Y."/>
            <person name="Gunaseelan K."/>
            <person name="Simpson R."/>
            <person name="Tahir J."/>
            <person name="Deroles S.C."/>
            <person name="Templeton K."/>
            <person name="Luo Z."/>
            <person name="Davy M."/>
            <person name="Cheng C."/>
            <person name="McNeilage M."/>
            <person name="Scaglione D."/>
            <person name="Liu Y."/>
            <person name="Zhang Q."/>
            <person name="Datson P."/>
            <person name="De Silva N."/>
            <person name="Gardiner S.E."/>
            <person name="Bassett H."/>
            <person name="Chagne D."/>
            <person name="McCallum J."/>
            <person name="Dzierzon H."/>
            <person name="Deng C."/>
            <person name="Wang Y.Y."/>
            <person name="Barron L."/>
            <person name="Manako K."/>
            <person name="Bowen J."/>
            <person name="Foster T.M."/>
            <person name="Erridge Z.A."/>
            <person name="Tiffin H."/>
            <person name="Waite C.N."/>
            <person name="Davies K.M."/>
            <person name="Grierson E.P."/>
            <person name="Laing W.A."/>
            <person name="Kirk R."/>
            <person name="Chen X."/>
            <person name="Wood M."/>
            <person name="Montefiori M."/>
            <person name="Brummell D.A."/>
            <person name="Schwinn K.E."/>
            <person name="Catanach A."/>
            <person name="Fullerton C."/>
            <person name="Li D."/>
            <person name="Meiyalaghan S."/>
            <person name="Nieuwenhuizen N."/>
            <person name="Read N."/>
            <person name="Prakash R."/>
            <person name="Hunter D."/>
            <person name="Zhang H."/>
            <person name="McKenzie M."/>
            <person name="Knabel M."/>
            <person name="Harris A."/>
            <person name="Allan A.C."/>
            <person name="Gleave A."/>
            <person name="Chen A."/>
            <person name="Janssen B.J."/>
            <person name="Plunkett B."/>
            <person name="Ampomah-Dwamena C."/>
            <person name="Voogd C."/>
            <person name="Leif D."/>
            <person name="Lafferty D."/>
            <person name="Souleyre E.J.F."/>
            <person name="Varkonyi-Gasic E."/>
            <person name="Gambi F."/>
            <person name="Hanley J."/>
            <person name="Yao J.L."/>
            <person name="Cheung J."/>
            <person name="David K.M."/>
            <person name="Warren B."/>
            <person name="Marsh K."/>
            <person name="Snowden K.C."/>
            <person name="Lin-Wang K."/>
            <person name="Brian L."/>
            <person name="Martinez-Sanchez M."/>
            <person name="Wang M."/>
            <person name="Ileperuma N."/>
            <person name="Macnee N."/>
            <person name="Campin R."/>
            <person name="McAtee P."/>
            <person name="Drummond R.S.M."/>
            <person name="Espley R.V."/>
            <person name="Ireland H.S."/>
            <person name="Wu R."/>
            <person name="Atkinson R.G."/>
            <person name="Karunairetnam S."/>
            <person name="Bulley S."/>
            <person name="Chunkath S."/>
            <person name="Hanley Z."/>
            <person name="Storey R."/>
            <person name="Thrimawithana A.H."/>
            <person name="Thomson S."/>
            <person name="David C."/>
            <person name="Testolin R."/>
            <person name="Huang H."/>
            <person name="Hellens R.P."/>
            <person name="Schaffer R.J."/>
        </authorList>
    </citation>
    <scope>NUCLEOTIDE SEQUENCE [LARGE SCALE GENOMIC DNA]</scope>
    <source>
        <strain evidence="14">cv. Red5</strain>
    </source>
</reference>
<feature type="domain" description="FAS1" evidence="12">
    <location>
        <begin position="34"/>
        <end position="173"/>
    </location>
</feature>
<dbReference type="InterPro" id="IPR045003">
    <property type="entry name" value="FLA_A"/>
</dbReference>
<keyword evidence="6" id="KW-0654">Proteoglycan</keyword>
<dbReference type="OrthoDB" id="286301at2759"/>
<dbReference type="GO" id="GO:0009834">
    <property type="term" value="P:plant-type secondary cell wall biogenesis"/>
    <property type="evidence" value="ECO:0007669"/>
    <property type="project" value="UniProtKB-ARBA"/>
</dbReference>
<dbReference type="InParanoid" id="A0A2R6PQ79"/>
<dbReference type="FunFam" id="2.30.180.10:FF:000006">
    <property type="entry name" value="Fasciclin-like arabinogalactan protein 11"/>
    <property type="match status" value="1"/>
</dbReference>
<dbReference type="Pfam" id="PF02469">
    <property type="entry name" value="Fasciclin"/>
    <property type="match status" value="1"/>
</dbReference>
<keyword evidence="4" id="KW-0449">Lipoprotein</keyword>
<evidence type="ECO:0000256" key="6">
    <source>
        <dbReference type="ARBA" id="ARBA00022974"/>
    </source>
</evidence>
<keyword evidence="14" id="KW-1185">Reference proteome</keyword>
<feature type="region of interest" description="Disordered" evidence="10">
    <location>
        <begin position="185"/>
        <end position="212"/>
    </location>
</feature>
<evidence type="ECO:0000256" key="5">
    <source>
        <dbReference type="ARBA" id="ARBA00022729"/>
    </source>
</evidence>
<keyword evidence="4" id="KW-0336">GPI-anchor</keyword>
<evidence type="ECO:0000256" key="10">
    <source>
        <dbReference type="SAM" id="MobiDB-lite"/>
    </source>
</evidence>
<comment type="caution">
    <text evidence="13">The sequence shown here is derived from an EMBL/GenBank/DDBJ whole genome shotgun (WGS) entry which is preliminary data.</text>
</comment>
<name>A0A2R6PQ79_ACTCC</name>
<keyword evidence="3" id="KW-1003">Cell membrane</keyword>
<protein>
    <submittedName>
        <fullName evidence="13">Fasciclin-like arabinogalactan protein</fullName>
    </submittedName>
</protein>
<accession>A0A2R6PQ79</accession>
<evidence type="ECO:0000256" key="1">
    <source>
        <dbReference type="ARBA" id="ARBA00004609"/>
    </source>
</evidence>
<dbReference type="Gene3D" id="2.30.180.10">
    <property type="entry name" value="FAS1 domain"/>
    <property type="match status" value="1"/>
</dbReference>
<dbReference type="OMA" id="QYHILSS"/>
<comment type="subcellular location">
    <subcellularLocation>
        <location evidence="1">Cell membrane</location>
        <topology evidence="1">Lipid-anchor</topology>
        <topology evidence="1">GPI-anchor</topology>
    </subcellularLocation>
</comment>
<reference evidence="13 14" key="1">
    <citation type="submission" date="2017-07" db="EMBL/GenBank/DDBJ databases">
        <title>An improved, manually edited Actinidia chinensis var. chinensis (kiwifruit) genome highlights the challenges associated with draft genomes and gene prediction in plants.</title>
        <authorList>
            <person name="Pilkington S."/>
            <person name="Crowhurst R."/>
            <person name="Hilario E."/>
            <person name="Nardozza S."/>
            <person name="Fraser L."/>
            <person name="Peng Y."/>
            <person name="Gunaseelan K."/>
            <person name="Simpson R."/>
            <person name="Tahir J."/>
            <person name="Deroles S."/>
            <person name="Templeton K."/>
            <person name="Luo Z."/>
            <person name="Davy M."/>
            <person name="Cheng C."/>
            <person name="Mcneilage M."/>
            <person name="Scaglione D."/>
            <person name="Liu Y."/>
            <person name="Zhang Q."/>
            <person name="Datson P."/>
            <person name="De Silva N."/>
            <person name="Gardiner S."/>
            <person name="Bassett H."/>
            <person name="Chagne D."/>
            <person name="Mccallum J."/>
            <person name="Dzierzon H."/>
            <person name="Deng C."/>
            <person name="Wang Y.-Y."/>
            <person name="Barron N."/>
            <person name="Manako K."/>
            <person name="Bowen J."/>
            <person name="Foster T."/>
            <person name="Erridge Z."/>
            <person name="Tiffin H."/>
            <person name="Waite C."/>
            <person name="Davies K."/>
            <person name="Grierson E."/>
            <person name="Laing W."/>
            <person name="Kirk R."/>
            <person name="Chen X."/>
            <person name="Wood M."/>
            <person name="Montefiori M."/>
            <person name="Brummell D."/>
            <person name="Schwinn K."/>
            <person name="Catanach A."/>
            <person name="Fullerton C."/>
            <person name="Li D."/>
            <person name="Meiyalaghan S."/>
            <person name="Nieuwenhuizen N."/>
            <person name="Read N."/>
            <person name="Prakash R."/>
            <person name="Hunter D."/>
            <person name="Zhang H."/>
            <person name="Mckenzie M."/>
            <person name="Knabel M."/>
            <person name="Harris A."/>
            <person name="Allan A."/>
            <person name="Chen A."/>
            <person name="Janssen B."/>
            <person name="Plunkett B."/>
            <person name="Dwamena C."/>
            <person name="Voogd C."/>
            <person name="Leif D."/>
            <person name="Lafferty D."/>
            <person name="Souleyre E."/>
            <person name="Varkonyi-Gasic E."/>
            <person name="Gambi F."/>
            <person name="Hanley J."/>
            <person name="Yao J.-L."/>
            <person name="Cheung J."/>
            <person name="David K."/>
            <person name="Warren B."/>
            <person name="Marsh K."/>
            <person name="Snowden K."/>
            <person name="Lin-Wang K."/>
            <person name="Brian L."/>
            <person name="Martinez-Sanchez M."/>
            <person name="Wang M."/>
            <person name="Ileperuma N."/>
            <person name="Macnee N."/>
            <person name="Campin R."/>
            <person name="Mcatee P."/>
            <person name="Drummond R."/>
            <person name="Espley R."/>
            <person name="Ireland H."/>
            <person name="Wu R."/>
            <person name="Atkinson R."/>
            <person name="Karunairetnam S."/>
            <person name="Bulley S."/>
            <person name="Chunkath S."/>
            <person name="Hanley Z."/>
            <person name="Storey R."/>
            <person name="Thrimawithana A."/>
            <person name="Thomson S."/>
            <person name="David C."/>
            <person name="Testolin R."/>
        </authorList>
    </citation>
    <scope>NUCLEOTIDE SEQUENCE [LARGE SCALE GENOMIC DNA]</scope>
    <source>
        <strain evidence="14">cv. Red5</strain>
        <tissue evidence="13">Young leaf</tissue>
    </source>
</reference>
<dbReference type="SUPFAM" id="SSF82153">
    <property type="entry name" value="FAS1 domain"/>
    <property type="match status" value="1"/>
</dbReference>
<dbReference type="PANTHER" id="PTHR32077:SF65">
    <property type="entry name" value="FASCICLIN-LIKE ARABINOGALACTAN PROTEIN 11"/>
    <property type="match status" value="1"/>
</dbReference>